<dbReference type="InterPro" id="IPR047548">
    <property type="entry name" value="Rcat_RBR_RNF14"/>
</dbReference>
<gene>
    <name evidence="14" type="ORF">Vretifemale_16222</name>
</gene>
<dbReference type="InterPro" id="IPR013083">
    <property type="entry name" value="Znf_RING/FYVE/PHD"/>
</dbReference>
<feature type="region of interest" description="Disordered" evidence="13">
    <location>
        <begin position="190"/>
        <end position="331"/>
    </location>
</feature>
<keyword evidence="7" id="KW-0479">Metal-binding</keyword>
<organism evidence="14 15">
    <name type="scientific">Volvox reticuliferus</name>
    <dbReference type="NCBI Taxonomy" id="1737510"/>
    <lineage>
        <taxon>Eukaryota</taxon>
        <taxon>Viridiplantae</taxon>
        <taxon>Chlorophyta</taxon>
        <taxon>core chlorophytes</taxon>
        <taxon>Chlorophyceae</taxon>
        <taxon>CS clade</taxon>
        <taxon>Chlamydomonadales</taxon>
        <taxon>Volvocaceae</taxon>
        <taxon>Volvox</taxon>
    </lineage>
</organism>
<dbReference type="GO" id="GO:0008270">
    <property type="term" value="F:zinc ion binding"/>
    <property type="evidence" value="ECO:0007669"/>
    <property type="project" value="UniProtKB-KW"/>
</dbReference>
<name>A0A8J4LUT1_9CHLO</name>
<dbReference type="FunFam" id="3.30.40.10:FF:000137">
    <property type="entry name" value="RanBP-type and C3HC4-type zinc finger-containing protein 1"/>
    <property type="match status" value="1"/>
</dbReference>
<dbReference type="EMBL" id="BNCP01000043">
    <property type="protein sequence ID" value="GIL88296.1"/>
    <property type="molecule type" value="Genomic_DNA"/>
</dbReference>
<evidence type="ECO:0000256" key="12">
    <source>
        <dbReference type="ARBA" id="ARBA00044508"/>
    </source>
</evidence>
<keyword evidence="11" id="KW-0862">Zinc</keyword>
<accession>A0A8J4LUT1</accession>
<dbReference type="InterPro" id="IPR006575">
    <property type="entry name" value="RWD_dom"/>
</dbReference>
<dbReference type="SUPFAM" id="SSF57850">
    <property type="entry name" value="RING/U-box"/>
    <property type="match status" value="4"/>
</dbReference>
<evidence type="ECO:0000256" key="9">
    <source>
        <dbReference type="ARBA" id="ARBA00022771"/>
    </source>
</evidence>
<keyword evidence="10" id="KW-0833">Ubl conjugation pathway</keyword>
<dbReference type="CDD" id="cd23820">
    <property type="entry name" value="RWD_RNF14"/>
    <property type="match status" value="1"/>
</dbReference>
<dbReference type="Pfam" id="PF01485">
    <property type="entry name" value="IBR"/>
    <property type="match status" value="1"/>
</dbReference>
<dbReference type="CDD" id="cd20341">
    <property type="entry name" value="BRcat_RBR_RNF14"/>
    <property type="match status" value="1"/>
</dbReference>
<dbReference type="PROSITE" id="PS50089">
    <property type="entry name" value="ZF_RING_2"/>
    <property type="match status" value="1"/>
</dbReference>
<evidence type="ECO:0000256" key="6">
    <source>
        <dbReference type="ARBA" id="ARBA00022679"/>
    </source>
</evidence>
<dbReference type="PROSITE" id="PS51873">
    <property type="entry name" value="TRIAD"/>
    <property type="match status" value="1"/>
</dbReference>
<dbReference type="GO" id="GO:0061630">
    <property type="term" value="F:ubiquitin protein ligase activity"/>
    <property type="evidence" value="ECO:0007669"/>
    <property type="project" value="UniProtKB-EC"/>
</dbReference>
<evidence type="ECO:0000256" key="5">
    <source>
        <dbReference type="ARBA" id="ARBA00012251"/>
    </source>
</evidence>
<feature type="region of interest" description="Disordered" evidence="13">
    <location>
        <begin position="356"/>
        <end position="382"/>
    </location>
</feature>
<evidence type="ECO:0000313" key="14">
    <source>
        <dbReference type="EMBL" id="GIL88296.1"/>
    </source>
</evidence>
<dbReference type="CDD" id="cd20354">
    <property type="entry name" value="Rcat_RBR_RNF14"/>
    <property type="match status" value="1"/>
</dbReference>
<dbReference type="EC" id="2.3.2.31" evidence="5"/>
<dbReference type="InterPro" id="IPR016135">
    <property type="entry name" value="UBQ-conjugating_enzyme/RWD"/>
</dbReference>
<keyword evidence="15" id="KW-1185">Reference proteome</keyword>
<dbReference type="Gene3D" id="1.20.120.1750">
    <property type="match status" value="1"/>
</dbReference>
<evidence type="ECO:0000256" key="10">
    <source>
        <dbReference type="ARBA" id="ARBA00022786"/>
    </source>
</evidence>
<keyword evidence="9" id="KW-0863">Zinc-finger</keyword>
<keyword evidence="6" id="KW-0808">Transferase</keyword>
<feature type="compositionally biased region" description="Gly residues" evidence="13">
    <location>
        <begin position="202"/>
        <end position="228"/>
    </location>
</feature>
<proteinExistence type="inferred from homology"/>
<dbReference type="InterPro" id="IPR002867">
    <property type="entry name" value="IBR_dom"/>
</dbReference>
<evidence type="ECO:0000256" key="4">
    <source>
        <dbReference type="ARBA" id="ARBA00005884"/>
    </source>
</evidence>
<dbReference type="SUPFAM" id="SSF54495">
    <property type="entry name" value="UBC-like"/>
    <property type="match status" value="1"/>
</dbReference>
<dbReference type="GO" id="GO:0016567">
    <property type="term" value="P:protein ubiquitination"/>
    <property type="evidence" value="ECO:0007669"/>
    <property type="project" value="InterPro"/>
</dbReference>
<comment type="caution">
    <text evidence="14">The sequence shown here is derived from an EMBL/GenBank/DDBJ whole genome shotgun (WGS) entry which is preliminary data.</text>
</comment>
<comment type="catalytic activity">
    <reaction evidence="1">
        <text>[E2 ubiquitin-conjugating enzyme]-S-ubiquitinyl-L-cysteine + [acceptor protein]-L-lysine = [E2 ubiquitin-conjugating enzyme]-L-cysteine + [acceptor protein]-N(6)-ubiquitinyl-L-lysine.</text>
        <dbReference type="EC" id="2.3.2.31"/>
    </reaction>
</comment>
<protein>
    <recommendedName>
        <fullName evidence="5">RBR-type E3 ubiquitin transferase</fullName>
        <ecNumber evidence="5">2.3.2.31</ecNumber>
    </recommendedName>
</protein>
<feature type="compositionally biased region" description="Gly residues" evidence="13">
    <location>
        <begin position="288"/>
        <end position="299"/>
    </location>
</feature>
<evidence type="ECO:0000256" key="1">
    <source>
        <dbReference type="ARBA" id="ARBA00001798"/>
    </source>
</evidence>
<dbReference type="PROSITE" id="PS50908">
    <property type="entry name" value="RWD"/>
    <property type="match status" value="1"/>
</dbReference>
<comment type="pathway">
    <text evidence="3">Protein modification; protein ubiquitination.</text>
</comment>
<dbReference type="Gene3D" id="3.10.110.10">
    <property type="entry name" value="Ubiquitin Conjugating Enzyme"/>
    <property type="match status" value="1"/>
</dbReference>
<dbReference type="Pfam" id="PF05773">
    <property type="entry name" value="RWD"/>
    <property type="match status" value="1"/>
</dbReference>
<evidence type="ECO:0000256" key="13">
    <source>
        <dbReference type="SAM" id="MobiDB-lite"/>
    </source>
</evidence>
<evidence type="ECO:0000256" key="8">
    <source>
        <dbReference type="ARBA" id="ARBA00022737"/>
    </source>
</evidence>
<comment type="function">
    <text evidence="2">Might act as an E3 ubiquitin-protein ligase, or as part of E3 complex, which accepts ubiquitin from specific E2 ubiquitin-conjugating enzymes and then transfers it to substrates.</text>
</comment>
<keyword evidence="8" id="KW-0677">Repeat</keyword>
<comment type="similarity">
    <text evidence="4">Belongs to the RBR family. Ariadne subfamily.</text>
</comment>
<evidence type="ECO:0000313" key="15">
    <source>
        <dbReference type="Proteomes" id="UP000747110"/>
    </source>
</evidence>
<dbReference type="PANTHER" id="PTHR11685">
    <property type="entry name" value="RBR FAMILY RING FINGER AND IBR DOMAIN-CONTAINING"/>
    <property type="match status" value="1"/>
</dbReference>
<dbReference type="InterPro" id="IPR044066">
    <property type="entry name" value="TRIAD_supradom"/>
</dbReference>
<dbReference type="InterPro" id="IPR031127">
    <property type="entry name" value="E3_UB_ligase_RBR"/>
</dbReference>
<evidence type="ECO:0000256" key="2">
    <source>
        <dbReference type="ARBA" id="ARBA00003976"/>
    </source>
</evidence>
<feature type="compositionally biased region" description="Low complexity" evidence="13">
    <location>
        <begin position="261"/>
        <end position="281"/>
    </location>
</feature>
<dbReference type="AlphaFoldDB" id="A0A8J4LUT1"/>
<comment type="similarity">
    <text evidence="12">Belongs to the RBR family. RNF14 subfamily.</text>
</comment>
<sequence length="908" mass="95936">MGCPQLDAETWQCQLEELLALQSVYDEDFRLLAAPGVGEPLPSVAPLHKITQKQHEPLLEDGCLNLEELLTAGPPQELLTDAGCGDDSGTGGGRGIPGCFVAEVLVHVDVPDGGLQLILEIMQRPLAAPAVVAAKLPPPPPAQADSNGVATGCGSTTSTSSIVDGSMDWMDGPQVLGVDGNDQYVGRDGWVAGPARRRGRGRGGGGGGGKGGGRGGGRGDGGGGGGGTAFESRACNVHGNGPGEMLSGRGHVSGRRGARGGNQRAPSSMSVSTGTSTVLTTDNNDCRGGTGGGGGGNGNNSGPPSQGRCGRGRLGHAGQGLAPGMQQQTHARVRDGVIPPAAAASLKRNNACGVATKESGDDVSATSPSGRDLPAADGGASRPTRNAALFEVCAASPPITQKPEAEAQVAEAMAPARMAGAVSAEQRAQGTGTQVEVPGPSPAPTRVPFGATVQFLSPIRVTLTLPSSYPAAVPPVVDLQALWLSAGQVQVLMSRLQEAWRANGGGGAPTLFLWLDWLRSETLPHLGIRQELVLNTAGSLGMAMELGMVGAAAAAPEGLALSLMRCSARREHEKFNESNISCSICMDEHLGQRCIRLPECRDTFCRVCLATHLQTQLGCGAVDNMRCPAPSCRRQLPPYVLQQLMTPAEYERWETLTLQRTLDKMEDLVYCPRCREPCLEDKDHCTLCPGCFFSFCALCEESWHPGSTCLDPEARLALLEERRSAASQAGGLSATERARQELNRRNELKSLALLAITTKQCPLCSMGVEKTEGCNKMTCAYCGAFFCWKCNQVIQGYDHFQQPLGGEGGCVLFEQQEIDRWNARWEGGPRAAQVELRGAMVEWVRQNDRGVRQCRCVVCGQANVKEGGNNDIRCWSCNSHFCYLCRTWLRTKPGAHFGPGRCKQHTDD</sequence>
<reference evidence="14" key="1">
    <citation type="journal article" date="2021" name="Proc. Natl. Acad. Sci. U.S.A.">
        <title>Three genomes in the algal genus Volvox reveal the fate of a haploid sex-determining region after a transition to homothallism.</title>
        <authorList>
            <person name="Yamamoto K."/>
            <person name="Hamaji T."/>
            <person name="Kawai-Toyooka H."/>
            <person name="Matsuzaki R."/>
            <person name="Takahashi F."/>
            <person name="Nishimura Y."/>
            <person name="Kawachi M."/>
            <person name="Noguchi H."/>
            <person name="Minakuchi Y."/>
            <person name="Umen J.G."/>
            <person name="Toyoda A."/>
            <person name="Nozaki H."/>
        </authorList>
    </citation>
    <scope>NUCLEOTIDE SEQUENCE</scope>
    <source>
        <strain evidence="14">NIES-3786</strain>
    </source>
</reference>
<evidence type="ECO:0000256" key="7">
    <source>
        <dbReference type="ARBA" id="ARBA00022723"/>
    </source>
</evidence>
<dbReference type="SMART" id="SM00647">
    <property type="entry name" value="IBR"/>
    <property type="match status" value="2"/>
</dbReference>
<dbReference type="Proteomes" id="UP000747110">
    <property type="component" value="Unassembled WGS sequence"/>
</dbReference>
<dbReference type="OrthoDB" id="1431934at2759"/>
<dbReference type="InterPro" id="IPR001841">
    <property type="entry name" value="Znf_RING"/>
</dbReference>
<evidence type="ECO:0000256" key="3">
    <source>
        <dbReference type="ARBA" id="ARBA00004906"/>
    </source>
</evidence>
<dbReference type="Gene3D" id="3.30.40.10">
    <property type="entry name" value="Zinc/RING finger domain, C3HC4 (zinc finger)"/>
    <property type="match status" value="1"/>
</dbReference>
<evidence type="ECO:0000256" key="11">
    <source>
        <dbReference type="ARBA" id="ARBA00022833"/>
    </source>
</evidence>
<dbReference type="Pfam" id="PF26200">
    <property type="entry name" value="Rcat_RNF216"/>
    <property type="match status" value="1"/>
</dbReference>